<sequence>MAVNRVCSSLDVTAGCEDELPCGAEPPPRSVSPEGVAVTESPHPLSLSHSLSLPLCLSPPRLLLRPPRHRLLTKDAARRSQGAQRPVPVWPR</sequence>
<evidence type="ECO:0000313" key="2">
    <source>
        <dbReference type="EMBL" id="CAB1455376.1"/>
    </source>
</evidence>
<feature type="region of interest" description="Disordered" evidence="1">
    <location>
        <begin position="69"/>
        <end position="92"/>
    </location>
</feature>
<protein>
    <submittedName>
        <fullName evidence="2">Uncharacterized protein</fullName>
    </submittedName>
</protein>
<dbReference type="AlphaFoldDB" id="A0A9N7VNA1"/>
<dbReference type="EMBL" id="CADEAL010004252">
    <property type="protein sequence ID" value="CAB1455376.1"/>
    <property type="molecule type" value="Genomic_DNA"/>
</dbReference>
<organism evidence="2 3">
    <name type="scientific">Pleuronectes platessa</name>
    <name type="common">European plaice</name>
    <dbReference type="NCBI Taxonomy" id="8262"/>
    <lineage>
        <taxon>Eukaryota</taxon>
        <taxon>Metazoa</taxon>
        <taxon>Chordata</taxon>
        <taxon>Craniata</taxon>
        <taxon>Vertebrata</taxon>
        <taxon>Euteleostomi</taxon>
        <taxon>Actinopterygii</taxon>
        <taxon>Neopterygii</taxon>
        <taxon>Teleostei</taxon>
        <taxon>Neoteleostei</taxon>
        <taxon>Acanthomorphata</taxon>
        <taxon>Carangaria</taxon>
        <taxon>Pleuronectiformes</taxon>
        <taxon>Pleuronectoidei</taxon>
        <taxon>Pleuronectidae</taxon>
        <taxon>Pleuronectes</taxon>
    </lineage>
</organism>
<gene>
    <name evidence="2" type="ORF">PLEPLA_LOCUS43152</name>
</gene>
<name>A0A9N7VNA1_PLEPL</name>
<feature type="region of interest" description="Disordered" evidence="1">
    <location>
        <begin position="18"/>
        <end position="49"/>
    </location>
</feature>
<reference evidence="2" key="1">
    <citation type="submission" date="2020-03" db="EMBL/GenBank/DDBJ databases">
        <authorList>
            <person name="Weist P."/>
        </authorList>
    </citation>
    <scope>NUCLEOTIDE SEQUENCE</scope>
</reference>
<accession>A0A9N7VNA1</accession>
<dbReference type="Proteomes" id="UP001153269">
    <property type="component" value="Unassembled WGS sequence"/>
</dbReference>
<evidence type="ECO:0000256" key="1">
    <source>
        <dbReference type="SAM" id="MobiDB-lite"/>
    </source>
</evidence>
<evidence type="ECO:0000313" key="3">
    <source>
        <dbReference type="Proteomes" id="UP001153269"/>
    </source>
</evidence>
<keyword evidence="3" id="KW-1185">Reference proteome</keyword>
<comment type="caution">
    <text evidence="2">The sequence shown here is derived from an EMBL/GenBank/DDBJ whole genome shotgun (WGS) entry which is preliminary data.</text>
</comment>
<proteinExistence type="predicted"/>